<dbReference type="SUPFAM" id="SSF55136">
    <property type="entry name" value="Probable bacterial effector-binding domain"/>
    <property type="match status" value="1"/>
</dbReference>
<dbReference type="GO" id="GO:0000421">
    <property type="term" value="C:autophagosome membrane"/>
    <property type="evidence" value="ECO:0007669"/>
    <property type="project" value="TreeGrafter"/>
</dbReference>
<dbReference type="EMBL" id="JBAMIC010000010">
    <property type="protein sequence ID" value="KAK7102509.1"/>
    <property type="molecule type" value="Genomic_DNA"/>
</dbReference>
<evidence type="ECO:0000313" key="3">
    <source>
        <dbReference type="Proteomes" id="UP001374579"/>
    </source>
</evidence>
<dbReference type="InterPro" id="IPR011256">
    <property type="entry name" value="Reg_factor_effector_dom_sf"/>
</dbReference>
<dbReference type="GO" id="GO:0005789">
    <property type="term" value="C:endoplasmic reticulum membrane"/>
    <property type="evidence" value="ECO:0007669"/>
    <property type="project" value="TreeGrafter"/>
</dbReference>
<protein>
    <recommendedName>
        <fullName evidence="4">Testis-expressed sequence 264 protein</fullName>
    </recommendedName>
</protein>
<sequence length="297" mass="32813">MDTWMILAAIGVLVLLLIATVVALIVYSGAFETVEVGAGKPPIGKVVIAYKFARGPYKNVGPAFVEACSIAPKHTMLGIYYDDPKKVEADRLRHVVAAILAEEGEEVDEELKKKFESEGYKTMELPSVEHAVRSSFPYSTAFSIQMAILKVYPKLAEYIQEHSLCAHPFLEIYIDHVMHFMVPLSKQDEFYVPEALQHFPGEEPYESIYSDDSTLQDISQSELDDSQTEPSLLDSPQAVRAAFSEKEEKESGDDKGSEADESPAKDEVKGDQGSDEDSASSFEELKMDGNGVKISSQ</sequence>
<accession>A0AAN9BC78</accession>
<dbReference type="GO" id="GO:0005657">
    <property type="term" value="C:replication fork"/>
    <property type="evidence" value="ECO:0007669"/>
    <property type="project" value="TreeGrafter"/>
</dbReference>
<evidence type="ECO:0000256" key="1">
    <source>
        <dbReference type="SAM" id="MobiDB-lite"/>
    </source>
</evidence>
<keyword evidence="3" id="KW-1185">Reference proteome</keyword>
<dbReference type="AlphaFoldDB" id="A0AAN9BC78"/>
<evidence type="ECO:0008006" key="4">
    <source>
        <dbReference type="Google" id="ProtNLM"/>
    </source>
</evidence>
<dbReference type="Proteomes" id="UP001374579">
    <property type="component" value="Unassembled WGS sequence"/>
</dbReference>
<dbReference type="GO" id="GO:0061709">
    <property type="term" value="P:reticulophagy"/>
    <property type="evidence" value="ECO:0007669"/>
    <property type="project" value="TreeGrafter"/>
</dbReference>
<dbReference type="PANTHER" id="PTHR15949">
    <property type="entry name" value="TESTIS-EXPRESSED PROTEIN 264"/>
    <property type="match status" value="1"/>
</dbReference>
<dbReference type="Gene3D" id="3.20.80.10">
    <property type="entry name" value="Regulatory factor, effector binding domain"/>
    <property type="match status" value="1"/>
</dbReference>
<name>A0AAN9BC78_9CAEN</name>
<feature type="region of interest" description="Disordered" evidence="1">
    <location>
        <begin position="219"/>
        <end position="297"/>
    </location>
</feature>
<dbReference type="PANTHER" id="PTHR15949:SF3">
    <property type="entry name" value="TESTIS-EXPRESSED PROTEIN 264"/>
    <property type="match status" value="1"/>
</dbReference>
<reference evidence="2 3" key="1">
    <citation type="submission" date="2024-02" db="EMBL/GenBank/DDBJ databases">
        <title>Chromosome-scale genome assembly of the rough periwinkle Littorina saxatilis.</title>
        <authorList>
            <person name="De Jode A."/>
            <person name="Faria R."/>
            <person name="Formenti G."/>
            <person name="Sims Y."/>
            <person name="Smith T.P."/>
            <person name="Tracey A."/>
            <person name="Wood J.M.D."/>
            <person name="Zagrodzka Z.B."/>
            <person name="Johannesson K."/>
            <person name="Butlin R.K."/>
            <person name="Leder E.H."/>
        </authorList>
    </citation>
    <scope>NUCLEOTIDE SEQUENCE [LARGE SCALE GENOMIC DNA]</scope>
    <source>
        <strain evidence="2">Snail1</strain>
        <tissue evidence="2">Muscle</tissue>
    </source>
</reference>
<feature type="compositionally biased region" description="Basic and acidic residues" evidence="1">
    <location>
        <begin position="243"/>
        <end position="272"/>
    </location>
</feature>
<organism evidence="2 3">
    <name type="scientific">Littorina saxatilis</name>
    <dbReference type="NCBI Taxonomy" id="31220"/>
    <lineage>
        <taxon>Eukaryota</taxon>
        <taxon>Metazoa</taxon>
        <taxon>Spiralia</taxon>
        <taxon>Lophotrochozoa</taxon>
        <taxon>Mollusca</taxon>
        <taxon>Gastropoda</taxon>
        <taxon>Caenogastropoda</taxon>
        <taxon>Littorinimorpha</taxon>
        <taxon>Littorinoidea</taxon>
        <taxon>Littorinidae</taxon>
        <taxon>Littorina</taxon>
    </lineage>
</organism>
<dbReference type="GO" id="GO:0005634">
    <property type="term" value="C:nucleus"/>
    <property type="evidence" value="ECO:0007669"/>
    <property type="project" value="TreeGrafter"/>
</dbReference>
<comment type="caution">
    <text evidence="2">The sequence shown here is derived from an EMBL/GenBank/DDBJ whole genome shotgun (WGS) entry which is preliminary data.</text>
</comment>
<evidence type="ECO:0000313" key="2">
    <source>
        <dbReference type="EMBL" id="KAK7102509.1"/>
    </source>
</evidence>
<dbReference type="GO" id="GO:0106300">
    <property type="term" value="P:protein-DNA covalent cross-linking repair"/>
    <property type="evidence" value="ECO:0007669"/>
    <property type="project" value="TreeGrafter"/>
</dbReference>
<gene>
    <name evidence="2" type="ORF">V1264_020716</name>
</gene>
<proteinExistence type="predicted"/>